<comment type="subcellular location">
    <subcellularLocation>
        <location evidence="9">Cell membrane</location>
        <topology evidence="9">Single-pass membrane protein</topology>
    </subcellularLocation>
    <subcellularLocation>
        <location evidence="1">Membrane</location>
        <topology evidence="1">Single-pass membrane protein</topology>
    </subcellularLocation>
</comment>
<dbReference type="Proteomes" id="UP001500171">
    <property type="component" value="Unassembled WGS sequence"/>
</dbReference>
<dbReference type="NCBIfam" id="TIGR01410">
    <property type="entry name" value="tatB"/>
    <property type="match status" value="1"/>
</dbReference>
<keyword evidence="8 9" id="KW-0472">Membrane</keyword>
<accession>A0ABP9N6H0</accession>
<dbReference type="HAMAP" id="MF_00237">
    <property type="entry name" value="TatB"/>
    <property type="match status" value="1"/>
</dbReference>
<evidence type="ECO:0000256" key="7">
    <source>
        <dbReference type="ARBA" id="ARBA00023010"/>
    </source>
</evidence>
<dbReference type="EMBL" id="BAABHY010000001">
    <property type="protein sequence ID" value="GAA5110529.1"/>
    <property type="molecule type" value="Genomic_DNA"/>
</dbReference>
<gene>
    <name evidence="9" type="primary">tatB</name>
    <name evidence="11" type="ORF">GCM10023211_15080</name>
</gene>
<feature type="compositionally biased region" description="Basic and acidic residues" evidence="10">
    <location>
        <begin position="96"/>
        <end position="115"/>
    </location>
</feature>
<dbReference type="PANTHER" id="PTHR33162:SF1">
    <property type="entry name" value="SEC-INDEPENDENT PROTEIN TRANSLOCASE PROTEIN TATA, CHLOROPLASTIC"/>
    <property type="match status" value="1"/>
</dbReference>
<evidence type="ECO:0000256" key="6">
    <source>
        <dbReference type="ARBA" id="ARBA00022989"/>
    </source>
</evidence>
<evidence type="ECO:0000256" key="2">
    <source>
        <dbReference type="ARBA" id="ARBA00022448"/>
    </source>
</evidence>
<sequence>MFDVSFGELLLVFIIALIVLGPAKLPEAIKTVASWIKALRRLSATVQLELNKELKLQELQDSLTKAQQSGLDKITPEIKASIDDLKRVTESIQKEYRDVTTDSSDNHKVNADNEVAKSPSGIDDNVRR</sequence>
<proteinExistence type="inferred from homology"/>
<evidence type="ECO:0000256" key="4">
    <source>
        <dbReference type="ARBA" id="ARBA00022692"/>
    </source>
</evidence>
<comment type="subunit">
    <text evidence="9">The Tat system comprises two distinct complexes: a TatABC complex, containing multiple copies of TatA, TatB and TatC subunits, and a separate TatA complex, containing only TatA subunits. Substrates initially bind to the TatABC complex, which probably triggers association of the separate TatA complex to form the active translocon.</text>
</comment>
<evidence type="ECO:0000313" key="12">
    <source>
        <dbReference type="Proteomes" id="UP001500171"/>
    </source>
</evidence>
<keyword evidence="3 9" id="KW-1003">Cell membrane</keyword>
<comment type="caution">
    <text evidence="11">The sequence shown here is derived from an EMBL/GenBank/DDBJ whole genome shotgun (WGS) entry which is preliminary data.</text>
</comment>
<dbReference type="InterPro" id="IPR003369">
    <property type="entry name" value="TatA/B/E"/>
</dbReference>
<evidence type="ECO:0000256" key="9">
    <source>
        <dbReference type="HAMAP-Rule" id="MF_00237"/>
    </source>
</evidence>
<evidence type="ECO:0000313" key="11">
    <source>
        <dbReference type="EMBL" id="GAA5110529.1"/>
    </source>
</evidence>
<comment type="function">
    <text evidence="9">Part of the twin-arginine translocation (Tat) system that transports large folded proteins containing a characteristic twin-arginine motif in their signal peptide across membranes. Together with TatC, TatB is part of a receptor directly interacting with Tat signal peptides. TatB may form an oligomeric binding site that transiently accommodates folded Tat precursor proteins before their translocation.</text>
</comment>
<protein>
    <recommendedName>
        <fullName evidence="9">Sec-independent protein translocase protein TatB</fullName>
    </recommendedName>
</protein>
<reference evidence="12" key="1">
    <citation type="journal article" date="2019" name="Int. J. Syst. Evol. Microbiol.">
        <title>The Global Catalogue of Microorganisms (GCM) 10K type strain sequencing project: providing services to taxonomists for standard genome sequencing and annotation.</title>
        <authorList>
            <consortium name="The Broad Institute Genomics Platform"/>
            <consortium name="The Broad Institute Genome Sequencing Center for Infectious Disease"/>
            <person name="Wu L."/>
            <person name="Ma J."/>
        </authorList>
    </citation>
    <scope>NUCLEOTIDE SEQUENCE [LARGE SCALE GENOMIC DNA]</scope>
    <source>
        <strain evidence="12">JCM 18050</strain>
    </source>
</reference>
<dbReference type="RefSeq" id="WP_345490511.1">
    <property type="nucleotide sequence ID" value="NZ_BAABHY010000001.1"/>
</dbReference>
<dbReference type="Pfam" id="PF02416">
    <property type="entry name" value="TatA_B_E"/>
    <property type="match status" value="1"/>
</dbReference>
<evidence type="ECO:0000256" key="1">
    <source>
        <dbReference type="ARBA" id="ARBA00004167"/>
    </source>
</evidence>
<keyword evidence="4 9" id="KW-0812">Transmembrane</keyword>
<dbReference type="PANTHER" id="PTHR33162">
    <property type="entry name" value="SEC-INDEPENDENT PROTEIN TRANSLOCASE PROTEIN TATA, CHLOROPLASTIC"/>
    <property type="match status" value="1"/>
</dbReference>
<keyword evidence="2 9" id="KW-0813">Transport</keyword>
<keyword evidence="6 9" id="KW-1133">Transmembrane helix</keyword>
<evidence type="ECO:0000256" key="8">
    <source>
        <dbReference type="ARBA" id="ARBA00023136"/>
    </source>
</evidence>
<dbReference type="InterPro" id="IPR018448">
    <property type="entry name" value="TatB"/>
</dbReference>
<evidence type="ECO:0000256" key="3">
    <source>
        <dbReference type="ARBA" id="ARBA00022475"/>
    </source>
</evidence>
<keyword evidence="7 9" id="KW-0811">Translocation</keyword>
<evidence type="ECO:0000256" key="5">
    <source>
        <dbReference type="ARBA" id="ARBA00022927"/>
    </source>
</evidence>
<feature type="region of interest" description="Disordered" evidence="10">
    <location>
        <begin position="96"/>
        <end position="128"/>
    </location>
</feature>
<organism evidence="11 12">
    <name type="scientific">Orbus sasakiae</name>
    <dbReference type="NCBI Taxonomy" id="1078475"/>
    <lineage>
        <taxon>Bacteria</taxon>
        <taxon>Pseudomonadati</taxon>
        <taxon>Pseudomonadota</taxon>
        <taxon>Gammaproteobacteria</taxon>
        <taxon>Orbales</taxon>
        <taxon>Orbaceae</taxon>
        <taxon>Orbus</taxon>
    </lineage>
</organism>
<keyword evidence="5 9" id="KW-0653">Protein transport</keyword>
<evidence type="ECO:0000256" key="10">
    <source>
        <dbReference type="SAM" id="MobiDB-lite"/>
    </source>
</evidence>
<dbReference type="PRINTS" id="PR01506">
    <property type="entry name" value="TATBPROTEIN"/>
</dbReference>
<keyword evidence="12" id="KW-1185">Reference proteome</keyword>
<comment type="similarity">
    <text evidence="9">Belongs to the TatB family.</text>
</comment>
<name>A0ABP9N6H0_9GAMM</name>
<dbReference type="Gene3D" id="1.20.5.3310">
    <property type="match status" value="1"/>
</dbReference>